<keyword evidence="2 4" id="KW-0378">Hydrolase</keyword>
<reference evidence="5 6" key="1">
    <citation type="journal article" date="2013" name="Virus Genes">
        <title>The genome of a baculovirus isolated from Hemileuca sp. encodes a serpin ortholog.</title>
        <authorList>
            <person name="Rohrmann G.F."/>
            <person name="Erlandson M.A."/>
            <person name="Theilmann D.A."/>
        </authorList>
    </citation>
    <scope>NUCLEOTIDE SEQUENCE [LARGE SCALE GENOMIC DNA]</scope>
</reference>
<dbReference type="EMBL" id="KF158713">
    <property type="protein sequence ID" value="AGR56774.1"/>
    <property type="molecule type" value="Genomic_DNA"/>
</dbReference>
<dbReference type="GO" id="GO:0004518">
    <property type="term" value="F:nuclease activity"/>
    <property type="evidence" value="ECO:0007669"/>
    <property type="project" value="UniProtKB-UniRule"/>
</dbReference>
<protein>
    <submittedName>
        <fullName evidence="5">p26-a</fullName>
    </submittedName>
</protein>
<feature type="site" description="Substrate binding" evidence="4">
    <location>
        <position position="273"/>
    </location>
</feature>
<proteinExistence type="inferred from homology"/>
<dbReference type="HAMAP" id="MF_04143">
    <property type="entry name" value="Poxins"/>
    <property type="match status" value="1"/>
</dbReference>
<evidence type="ECO:0000256" key="2">
    <source>
        <dbReference type="ARBA" id="ARBA00022801"/>
    </source>
</evidence>
<dbReference type="KEGG" id="vg:16489424"/>
<dbReference type="Pfam" id="PF04766">
    <property type="entry name" value="Baculo_p26"/>
    <property type="match status" value="1"/>
</dbReference>
<evidence type="ECO:0000256" key="3">
    <source>
        <dbReference type="ARBA" id="ARBA00023932"/>
    </source>
</evidence>
<comment type="caution">
    <text evidence="4">Lacks conserved residue(s) required for the propagation of feature annotation.</text>
</comment>
<keyword evidence="6" id="KW-1185">Reference proteome</keyword>
<comment type="domain">
    <text evidence="4">The substrate binding site is formed by the N-terminus of a monomer and the C-terminus of the opposite monomer.</text>
</comment>
<comment type="catalytic activity">
    <reaction evidence="3">
        <text>2',3'-cGAMP + H2O = Gp(2'-5')Ap(3') + H(+)</text>
        <dbReference type="Rhea" id="RHEA:59472"/>
        <dbReference type="ChEBI" id="CHEBI:15377"/>
        <dbReference type="ChEBI" id="CHEBI:15378"/>
        <dbReference type="ChEBI" id="CHEBI:143093"/>
        <dbReference type="ChEBI" id="CHEBI:143098"/>
    </reaction>
    <physiologicalReaction direction="left-to-right" evidence="3">
        <dbReference type="Rhea" id="RHEA:59473"/>
    </physiologicalReaction>
</comment>
<dbReference type="GeneID" id="16489424"/>
<sequence length="286" mass="32272">MYYYTLLTLSCLISHFSVAKSNSGGITVTTTEETIKNIYNINYRVDHETKTMKIVKVNEIAADIRVFPPNGFTNFHEQLDIMYHYPGVASNVVLTGVPTSNGVVLQVLLDDGLLLRVVPERVYVNFHVHKQRLIYGQLYTFALDDFALAAKIYTGAPIFHGDKLVSVITCRYDEYNESLVVYPVTGARASGLVSGEINFDDKVVVSEWEEGADSKIYGRTQLLGSSPTNAQRFVMSSRNNRQMYRDWPRTAIVFHNRRDVSIGLVEGEFEISRVVFEGPLIVPQDK</sequence>
<dbReference type="RefSeq" id="YP_008378238.1">
    <property type="nucleotide sequence ID" value="NC_021923.1"/>
</dbReference>
<accession>S5MQ91</accession>
<evidence type="ECO:0000256" key="4">
    <source>
        <dbReference type="HAMAP-Rule" id="MF_04143"/>
    </source>
</evidence>
<keyword evidence="1 4" id="KW-0540">Nuclease</keyword>
<comment type="subunit">
    <text evidence="4">Homodimer.</text>
</comment>
<dbReference type="GO" id="GO:0061507">
    <property type="term" value="F:2',3'-cyclic GMP-AMP binding"/>
    <property type="evidence" value="ECO:0007669"/>
    <property type="project" value="UniProtKB-UniRule"/>
</dbReference>
<dbReference type="InterPro" id="IPR006853">
    <property type="entry name" value="Poxin_vir"/>
</dbReference>
<evidence type="ECO:0000313" key="6">
    <source>
        <dbReference type="Proteomes" id="UP000203768"/>
    </source>
</evidence>
<comment type="function">
    <text evidence="4">Nuclease that cleaves host 2',3'-cGAMP.</text>
</comment>
<evidence type="ECO:0000256" key="1">
    <source>
        <dbReference type="ARBA" id="ARBA00022722"/>
    </source>
</evidence>
<gene>
    <name evidence="5" type="ORF">Hesp022</name>
</gene>
<name>S5MQ91_9ABAC</name>
<evidence type="ECO:0000313" key="5">
    <source>
        <dbReference type="EMBL" id="AGR56774.1"/>
    </source>
</evidence>
<dbReference type="OrthoDB" id="7755at10239"/>
<organism evidence="5 6">
    <name type="scientific">Hemileuca sp. nucleopolyhedrovirus</name>
    <dbReference type="NCBI Taxonomy" id="1367203"/>
    <lineage>
        <taxon>Viruses</taxon>
        <taxon>Viruses incertae sedis</taxon>
        <taxon>Naldaviricetes</taxon>
        <taxon>Lefavirales</taxon>
        <taxon>Baculoviridae</taxon>
        <taxon>Alphabaculovirus</taxon>
        <taxon>Alphabaculovirus heleucae</taxon>
        <taxon>Hemileuca species nucleopolyhedrovirus</taxon>
    </lineage>
</organism>
<dbReference type="Proteomes" id="UP000203768">
    <property type="component" value="Segment"/>
</dbReference>
<feature type="site" description="Substrate binding" evidence="4">
    <location>
        <position position="132"/>
    </location>
</feature>
<dbReference type="GO" id="GO:0016787">
    <property type="term" value="F:hydrolase activity"/>
    <property type="evidence" value="ECO:0007669"/>
    <property type="project" value="UniProtKB-KW"/>
</dbReference>